<proteinExistence type="predicted"/>
<dbReference type="InterPro" id="IPR041289">
    <property type="entry name" value="Bact_RF_family3"/>
</dbReference>
<organism evidence="1">
    <name type="scientific">Muribaculaceae bacterium Z82</name>
    <dbReference type="NCBI Taxonomy" id="2304548"/>
    <lineage>
        <taxon>Bacteria</taxon>
        <taxon>Pseudomonadati</taxon>
        <taxon>Bacteroidota</taxon>
        <taxon>Bacteroidia</taxon>
        <taxon>Bacteroidales</taxon>
        <taxon>Muribaculaceae</taxon>
    </lineage>
</organism>
<comment type="caution">
    <text evidence="1">The sequence shown here is derived from an EMBL/GenBank/DDBJ whole genome shotgun (WGS) entry which is preliminary data.</text>
</comment>
<dbReference type="EMBL" id="QWKH01000004">
    <property type="protein sequence ID" value="NBI33642.1"/>
    <property type="molecule type" value="Genomic_DNA"/>
</dbReference>
<dbReference type="Pfam" id="PF18845">
    <property type="entry name" value="baeRF_family3"/>
    <property type="match status" value="1"/>
</dbReference>
<accession>A0A7C9JIB2</accession>
<reference evidence="1" key="1">
    <citation type="submission" date="2018-08" db="EMBL/GenBank/DDBJ databases">
        <title>Murine metabolic-syndrome-specific gut microbial biobank.</title>
        <authorList>
            <person name="Liu C."/>
        </authorList>
    </citation>
    <scope>NUCLEOTIDE SEQUENCE [LARGE SCALE GENOMIC DNA]</scope>
    <source>
        <strain evidence="1">Z82</strain>
    </source>
</reference>
<gene>
    <name evidence="1" type="ORF">D1639_01055</name>
</gene>
<sequence length="426" mass="47712">MNPDAKKERLEDEHVPQTIHIASGIGKDLYEAAEPPYVSIYLPVHHDTRAGGRTWWDEIAYKDAVKLAMADLGRDYAREQYKGIAARLDYLEHHPNYFTWENTQGTIAFLVSNTDVYVYMLSIQTDKPLVVVGDEYYIKPLVRRYEHDLHYYVLMLSNDRFGFVEGSKDSLRRLPMPVIDENGIPHQVEADLSEPFANSEEKADDPHAEAGALDYATLEGHMSAYHGWLSSNEVKQEEGEKFFRYVNWAVSNSFKLHDPTPVIIAGLPKQQSEFRRICTIHDVVEQGIEKDPAGLDYSTLLADAVGIMEGLRDQRLSQMKERFDYEESKGKASADPVSVAQAVFDKKVAVLMVARGKSLPGSYDSADGSVRFDADPDVADDKLYDTAAPDVADSLAQAVLKQGGEVVVLPPDQMPAESSVAAIYRY</sequence>
<dbReference type="AlphaFoldDB" id="A0A7C9JIB2"/>
<protein>
    <submittedName>
        <fullName evidence="1">Uncharacterized protein</fullName>
    </submittedName>
</protein>
<evidence type="ECO:0000313" key="1">
    <source>
        <dbReference type="EMBL" id="NBI33642.1"/>
    </source>
</evidence>
<name>A0A7C9JIB2_9BACT</name>